<dbReference type="AlphaFoldDB" id="A0AAV6YDQ1"/>
<dbReference type="Proteomes" id="UP000824782">
    <property type="component" value="Unassembled WGS sequence"/>
</dbReference>
<comment type="caution">
    <text evidence="1">The sequence shown here is derived from an EMBL/GenBank/DDBJ whole genome shotgun (WGS) entry which is preliminary data.</text>
</comment>
<keyword evidence="2" id="KW-1185">Reference proteome</keyword>
<protein>
    <submittedName>
        <fullName evidence="1">Uncharacterized protein</fullName>
    </submittedName>
</protein>
<evidence type="ECO:0000313" key="1">
    <source>
        <dbReference type="EMBL" id="KAG8535332.1"/>
    </source>
</evidence>
<gene>
    <name evidence="1" type="ORF">GDO81_028793</name>
</gene>
<accession>A0AAV6YDQ1</accession>
<proteinExistence type="predicted"/>
<dbReference type="EMBL" id="WNYA01070367">
    <property type="protein sequence ID" value="KAG8535332.1"/>
    <property type="molecule type" value="Genomic_DNA"/>
</dbReference>
<reference evidence="1" key="1">
    <citation type="thesis" date="2020" institute="ProQuest LLC" country="789 East Eisenhower Parkway, Ann Arbor, MI, USA">
        <title>Comparative Genomics and Chromosome Evolution.</title>
        <authorList>
            <person name="Mudd A.B."/>
        </authorList>
    </citation>
    <scope>NUCLEOTIDE SEQUENCE</scope>
    <source>
        <strain evidence="1">237g6f4</strain>
        <tissue evidence="1">Blood</tissue>
    </source>
</reference>
<organism evidence="1 2">
    <name type="scientific">Engystomops pustulosus</name>
    <name type="common">Tungara frog</name>
    <name type="synonym">Physalaemus pustulosus</name>
    <dbReference type="NCBI Taxonomy" id="76066"/>
    <lineage>
        <taxon>Eukaryota</taxon>
        <taxon>Metazoa</taxon>
        <taxon>Chordata</taxon>
        <taxon>Craniata</taxon>
        <taxon>Vertebrata</taxon>
        <taxon>Euteleostomi</taxon>
        <taxon>Amphibia</taxon>
        <taxon>Batrachia</taxon>
        <taxon>Anura</taxon>
        <taxon>Neobatrachia</taxon>
        <taxon>Hyloidea</taxon>
        <taxon>Leptodactylidae</taxon>
        <taxon>Leiuperinae</taxon>
        <taxon>Engystomops</taxon>
    </lineage>
</organism>
<evidence type="ECO:0000313" key="2">
    <source>
        <dbReference type="Proteomes" id="UP000824782"/>
    </source>
</evidence>
<sequence length="70" mass="7898">MYKSKQGTSIHYSLTTKLKVIIVSLTKFIIFATIGQKQIPTRTERPQIILILCSVGRSLGILTSNQFIEM</sequence>
<name>A0AAV6YDQ1_ENGPU</name>